<dbReference type="PANTHER" id="PTHR21256:SF14">
    <property type="entry name" value="HISTIDINOL DEHYDROGENASE"/>
    <property type="match status" value="1"/>
</dbReference>
<evidence type="ECO:0000256" key="3">
    <source>
        <dbReference type="ARBA" id="ARBA00023002"/>
    </source>
</evidence>
<dbReference type="FunFam" id="3.40.50.1980:FF:000001">
    <property type="entry name" value="Histidinol dehydrogenase"/>
    <property type="match status" value="1"/>
</dbReference>
<evidence type="ECO:0000256" key="4">
    <source>
        <dbReference type="HAMAP-Rule" id="MF_02228"/>
    </source>
</evidence>
<dbReference type="PRINTS" id="PR00083">
    <property type="entry name" value="HOLDHDRGNASE"/>
</dbReference>
<feature type="binding site" evidence="4 8">
    <location>
        <position position="353"/>
    </location>
    <ligand>
        <name>Zn(2+)</name>
        <dbReference type="ChEBI" id="CHEBI:29105"/>
    </ligand>
</feature>
<feature type="binding site" evidence="7">
    <location>
        <position position="227"/>
    </location>
    <ligand>
        <name>substrate</name>
    </ligand>
</feature>
<feature type="binding site" evidence="4 6">
    <location>
        <position position="204"/>
    </location>
    <ligand>
        <name>NAD(+)</name>
        <dbReference type="ChEBI" id="CHEBI:57540"/>
    </ligand>
</feature>
<dbReference type="InterPro" id="IPR001692">
    <property type="entry name" value="Histidinol_DH_CS"/>
</dbReference>
<evidence type="ECO:0000256" key="7">
    <source>
        <dbReference type="PIRSR" id="PIRSR000099-3"/>
    </source>
</evidence>
<evidence type="ECO:0000256" key="1">
    <source>
        <dbReference type="ARBA" id="ARBA00022723"/>
    </source>
</evidence>
<keyword evidence="2 4" id="KW-0862">Zinc</keyword>
<proteinExistence type="inferred from homology"/>
<dbReference type="PANTHER" id="PTHR21256">
    <property type="entry name" value="HISTIDINOL DEHYDROGENASE HDH"/>
    <property type="match status" value="1"/>
</dbReference>
<feature type="binding site" evidence="4 8">
    <location>
        <position position="252"/>
    </location>
    <ligand>
        <name>Zn(2+)</name>
        <dbReference type="ChEBI" id="CHEBI:29105"/>
    </ligand>
</feature>
<comment type="caution">
    <text evidence="9">The sequence shown here is derived from an EMBL/GenBank/DDBJ whole genome shotgun (WGS) entry which is preliminary data.</text>
</comment>
<evidence type="ECO:0000256" key="8">
    <source>
        <dbReference type="PIRSR" id="PIRSR000099-4"/>
    </source>
</evidence>
<evidence type="ECO:0000313" key="9">
    <source>
        <dbReference type="EMBL" id="MBK0398514.1"/>
    </source>
</evidence>
<dbReference type="GO" id="GO:0005829">
    <property type="term" value="C:cytosol"/>
    <property type="evidence" value="ECO:0007669"/>
    <property type="project" value="TreeGrafter"/>
</dbReference>
<dbReference type="GO" id="GO:0004399">
    <property type="term" value="F:histidinol dehydrogenase activity"/>
    <property type="evidence" value="ECO:0007669"/>
    <property type="project" value="InterPro"/>
</dbReference>
<feature type="binding site" evidence="4 6">
    <location>
        <position position="181"/>
    </location>
    <ligand>
        <name>NAD(+)</name>
        <dbReference type="ChEBI" id="CHEBI:57540"/>
    </ligand>
</feature>
<feature type="active site" description="Proton acceptor" evidence="4 5">
    <location>
        <position position="320"/>
    </location>
</feature>
<comment type="cofactor">
    <cofactor evidence="4 8">
        <name>Zn(2+)</name>
        <dbReference type="ChEBI" id="CHEBI:29105"/>
    </cofactor>
    <text evidence="4 8">Binds 1 zinc ion per subunit.</text>
</comment>
<feature type="active site" description="Proton acceptor" evidence="4 5">
    <location>
        <position position="319"/>
    </location>
</feature>
<feature type="binding site" evidence="7">
    <location>
        <position position="412"/>
    </location>
    <ligand>
        <name>substrate</name>
    </ligand>
</feature>
<feature type="binding site" evidence="4 8">
    <location>
        <position position="412"/>
    </location>
    <ligand>
        <name>Zn(2+)</name>
        <dbReference type="ChEBI" id="CHEBI:29105"/>
    </ligand>
</feature>
<dbReference type="Proteomes" id="UP000655420">
    <property type="component" value="Unassembled WGS sequence"/>
</dbReference>
<dbReference type="Gene3D" id="1.20.5.1300">
    <property type="match status" value="1"/>
</dbReference>
<dbReference type="HAMAP" id="MF_02228">
    <property type="entry name" value="Sulfopropanediol_dehydrog"/>
    <property type="match status" value="1"/>
</dbReference>
<reference evidence="9" key="1">
    <citation type="submission" date="2020-12" db="EMBL/GenBank/DDBJ databases">
        <title>Bacterial taxonomy.</title>
        <authorList>
            <person name="Pan X."/>
        </authorList>
    </citation>
    <scope>NUCLEOTIDE SEQUENCE</scope>
    <source>
        <strain evidence="9">M0105</strain>
    </source>
</reference>
<dbReference type="EMBL" id="JAEHHL010000001">
    <property type="protein sequence ID" value="MBK0398514.1"/>
    <property type="molecule type" value="Genomic_DNA"/>
</dbReference>
<feature type="binding site" evidence="7">
    <location>
        <position position="407"/>
    </location>
    <ligand>
        <name>substrate</name>
    </ligand>
</feature>
<protein>
    <recommendedName>
        <fullName evidence="4">Sulfopropanediol 3-dehydrogenase</fullName>
        <ecNumber evidence="4">1.1.1.308</ecNumber>
    </recommendedName>
    <alternativeName>
        <fullName evidence="4">2,3-dihydroxypropane-1-sulfonate 3-dehydrogenase (sulfolactate forming)</fullName>
        <shortName evidence="4">DHPS 3-dehydrogenase (sulfolactate forming)</shortName>
    </alternativeName>
</protein>
<evidence type="ECO:0000256" key="2">
    <source>
        <dbReference type="ARBA" id="ARBA00022833"/>
    </source>
</evidence>
<dbReference type="GO" id="GO:0051287">
    <property type="term" value="F:NAD binding"/>
    <property type="evidence" value="ECO:0007669"/>
    <property type="project" value="InterPro"/>
</dbReference>
<dbReference type="GO" id="GO:0000105">
    <property type="term" value="P:L-histidine biosynthetic process"/>
    <property type="evidence" value="ECO:0007669"/>
    <property type="project" value="InterPro"/>
</dbReference>
<dbReference type="Gene3D" id="3.40.50.1980">
    <property type="entry name" value="Nitrogenase molybdenum iron protein domain"/>
    <property type="match status" value="2"/>
</dbReference>
<dbReference type="Pfam" id="PF00815">
    <property type="entry name" value="Histidinol_dh"/>
    <property type="match status" value="1"/>
</dbReference>
<keyword evidence="3 4" id="KW-0560">Oxidoreductase</keyword>
<name>A0A8J7M6N5_9RHOB</name>
<dbReference type="AlphaFoldDB" id="A0A8J7M6N5"/>
<feature type="binding site" evidence="7">
    <location>
        <position position="252"/>
    </location>
    <ligand>
        <name>substrate</name>
    </ligand>
</feature>
<gene>
    <name evidence="9" type="primary">hisD</name>
    <name evidence="4" type="synonym">hpsN</name>
    <name evidence="9" type="ORF">H0I76_04885</name>
</gene>
<dbReference type="InterPro" id="IPR022695">
    <property type="entry name" value="Histidinol_DH_monofunct"/>
</dbReference>
<feature type="binding site" evidence="4 6">
    <location>
        <position position="119"/>
    </location>
    <ligand>
        <name>NAD(+)</name>
        <dbReference type="ChEBI" id="CHEBI:57540"/>
    </ligand>
</feature>
<dbReference type="PROSITE" id="PS00611">
    <property type="entry name" value="HISOL_DEHYDROGENASE"/>
    <property type="match status" value="1"/>
</dbReference>
<comment type="similarity">
    <text evidence="4">Belongs to the histidinol dehydrogenase family. HpsN subfamily.</text>
</comment>
<keyword evidence="10" id="KW-1185">Reference proteome</keyword>
<dbReference type="CDD" id="cd06572">
    <property type="entry name" value="Histidinol_dh"/>
    <property type="match status" value="1"/>
</dbReference>
<dbReference type="InterPro" id="IPR012131">
    <property type="entry name" value="Hstdl_DH"/>
</dbReference>
<dbReference type="PIRSF" id="PIRSF000099">
    <property type="entry name" value="Histidinol_dh"/>
    <property type="match status" value="1"/>
</dbReference>
<comment type="catalytic activity">
    <reaction evidence="4">
        <text>(2R)-3-sulfopropanediol + 2 NAD(+) + H2O = (2R)-3-sulfolactate + 2 NADH + 3 H(+)</text>
        <dbReference type="Rhea" id="RHEA:28074"/>
        <dbReference type="ChEBI" id="CHEBI:15377"/>
        <dbReference type="ChEBI" id="CHEBI:15378"/>
        <dbReference type="ChEBI" id="CHEBI:57540"/>
        <dbReference type="ChEBI" id="CHEBI:57945"/>
        <dbReference type="ChEBI" id="CHEBI:58738"/>
        <dbReference type="ChEBI" id="CHEBI:60997"/>
        <dbReference type="EC" id="1.1.1.308"/>
    </reaction>
</comment>
<dbReference type="GO" id="GO:0008270">
    <property type="term" value="F:zinc ion binding"/>
    <property type="evidence" value="ECO:0007669"/>
    <property type="project" value="UniProtKB-UniRule"/>
</dbReference>
<comment type="function">
    <text evidence="4">Catalyzes the NAD-dependent oxidation of (R)-2,3-dihydroxypropane-1-sulfonate to (R)-3-sulfolactate.</text>
</comment>
<dbReference type="RefSeq" id="WP_200607672.1">
    <property type="nucleotide sequence ID" value="NZ_JAEHHL010000001.1"/>
</dbReference>
<dbReference type="InterPro" id="IPR016161">
    <property type="entry name" value="Ald_DH/histidinol_DH"/>
</dbReference>
<organism evidence="9 10">
    <name type="scientific">Thermohalobaculum xanthum</name>
    <dbReference type="NCBI Taxonomy" id="2753746"/>
    <lineage>
        <taxon>Bacteria</taxon>
        <taxon>Pseudomonadati</taxon>
        <taxon>Pseudomonadota</taxon>
        <taxon>Alphaproteobacteria</taxon>
        <taxon>Rhodobacterales</taxon>
        <taxon>Paracoccaceae</taxon>
        <taxon>Thermohalobaculum</taxon>
    </lineage>
</organism>
<keyword evidence="1 4" id="KW-0479">Metal-binding</keyword>
<feature type="binding site" evidence="7">
    <location>
        <position position="249"/>
    </location>
    <ligand>
        <name>substrate</name>
    </ligand>
</feature>
<feature type="binding site" evidence="7">
    <location>
        <position position="353"/>
    </location>
    <ligand>
        <name>substrate</name>
    </ligand>
</feature>
<evidence type="ECO:0000256" key="6">
    <source>
        <dbReference type="PIRSR" id="PIRSR000099-2"/>
    </source>
</evidence>
<feature type="binding site" evidence="7">
    <location>
        <position position="320"/>
    </location>
    <ligand>
        <name>substrate</name>
    </ligand>
</feature>
<dbReference type="InterPro" id="IPR043678">
    <property type="entry name" value="Sulfopropanediol_dehydrog_HpsN"/>
</dbReference>
<evidence type="ECO:0000256" key="5">
    <source>
        <dbReference type="PIRSR" id="PIRSR000099-1"/>
    </source>
</evidence>
<dbReference type="NCBIfam" id="TIGR00069">
    <property type="entry name" value="hisD"/>
    <property type="match status" value="1"/>
</dbReference>
<evidence type="ECO:0000313" key="10">
    <source>
        <dbReference type="Proteomes" id="UP000655420"/>
    </source>
</evidence>
<sequence>MPRAYLKKASRTAQTGAADVGEAVRAILSAIESEGEPAARRYAAEFDRYEGNVVVTRDEIEAAARQVPQRLKDDIRFAHDNIRRFAEAQKASLSDFEVEILPGLVAGQRSIPCRAAGCYVPGGRYSHIASAIMTVTTAKVAGCGHIAACSPPRPGVGIAPAILYTADLCGADTILAMGGVQGVASMVYGLFGLPQADIIVGPGNQFVAEAKRLLFGRVGIDMIAGPTDSLILADATADPEIVAADLVGQAEHGYNSPVWLVTDHRPLAEAVLARVPALIADLPDLNRQNAEAAWRDYAEVILCDGRDEMAATADDYAPEHLSVQAADPDWWLGRLACYGSLFLGEETTVAFGDKASGPNHVLPTSRSARYTGGLSVHKYMKVVTWQRSTREAARPVAEATARISRLEGMEAHARTADIRLAKYFPGRNFDLSADD</sequence>
<dbReference type="EC" id="1.1.1.308" evidence="4"/>
<accession>A0A8J7M6N5</accession>
<dbReference type="SUPFAM" id="SSF53720">
    <property type="entry name" value="ALDH-like"/>
    <property type="match status" value="1"/>
</dbReference>
<keyword evidence="4 6" id="KW-0520">NAD</keyword>
<feature type="binding site" evidence="4 8">
    <location>
        <position position="249"/>
    </location>
    <ligand>
        <name>Zn(2+)</name>
        <dbReference type="ChEBI" id="CHEBI:29105"/>
    </ligand>
</feature>